<protein>
    <submittedName>
        <fullName evidence="8">Zinc finger protein 677</fullName>
    </submittedName>
</protein>
<name>L5L1G0_PTEAL</name>
<dbReference type="InterPro" id="IPR036236">
    <property type="entry name" value="Znf_C2H2_sf"/>
</dbReference>
<dbReference type="Pfam" id="PF01352">
    <property type="entry name" value="KRAB"/>
    <property type="match status" value="2"/>
</dbReference>
<dbReference type="InterPro" id="IPR013087">
    <property type="entry name" value="Znf_C2H2_type"/>
</dbReference>
<dbReference type="PANTHER" id="PTHR23232:SF158">
    <property type="entry name" value="KRAB DOMAIN-CONTAINING PROTEIN 5"/>
    <property type="match status" value="1"/>
</dbReference>
<keyword evidence="4" id="KW-0862">Zinc</keyword>
<dbReference type="InterPro" id="IPR050169">
    <property type="entry name" value="Krueppel_C2H2_ZnF"/>
</dbReference>
<evidence type="ECO:0000256" key="4">
    <source>
        <dbReference type="ARBA" id="ARBA00022833"/>
    </source>
</evidence>
<dbReference type="eggNOG" id="KOG1721">
    <property type="taxonomic scope" value="Eukaryota"/>
</dbReference>
<accession>L5L1G0</accession>
<dbReference type="Gene3D" id="6.10.140.140">
    <property type="match status" value="2"/>
</dbReference>
<dbReference type="SUPFAM" id="SSF57667">
    <property type="entry name" value="beta-beta-alpha zinc fingers"/>
    <property type="match status" value="1"/>
</dbReference>
<evidence type="ECO:0000313" key="8">
    <source>
        <dbReference type="EMBL" id="ELK17579.1"/>
    </source>
</evidence>
<dbReference type="GO" id="GO:0006355">
    <property type="term" value="P:regulation of DNA-templated transcription"/>
    <property type="evidence" value="ECO:0007669"/>
    <property type="project" value="InterPro"/>
</dbReference>
<reference evidence="9" key="1">
    <citation type="journal article" date="2013" name="Science">
        <title>Comparative analysis of bat genomes provides insight into the evolution of flight and immunity.</title>
        <authorList>
            <person name="Zhang G."/>
            <person name="Cowled C."/>
            <person name="Shi Z."/>
            <person name="Huang Z."/>
            <person name="Bishop-Lilly K.A."/>
            <person name="Fang X."/>
            <person name="Wynne J.W."/>
            <person name="Xiong Z."/>
            <person name="Baker M.L."/>
            <person name="Zhao W."/>
            <person name="Tachedjian M."/>
            <person name="Zhu Y."/>
            <person name="Zhou P."/>
            <person name="Jiang X."/>
            <person name="Ng J."/>
            <person name="Yang L."/>
            <person name="Wu L."/>
            <person name="Xiao J."/>
            <person name="Feng Y."/>
            <person name="Chen Y."/>
            <person name="Sun X."/>
            <person name="Zhang Y."/>
            <person name="Marsh G.A."/>
            <person name="Crameri G."/>
            <person name="Broder C.C."/>
            <person name="Frey K.G."/>
            <person name="Wang L.F."/>
            <person name="Wang J."/>
        </authorList>
    </citation>
    <scope>NUCLEOTIDE SEQUENCE [LARGE SCALE GENOMIC DNA]</scope>
</reference>
<dbReference type="AlphaFoldDB" id="L5L1G0"/>
<dbReference type="SUPFAM" id="SSF109640">
    <property type="entry name" value="KRAB domain (Kruppel-associated box)"/>
    <property type="match status" value="2"/>
</dbReference>
<dbReference type="EMBL" id="KB030404">
    <property type="protein sequence ID" value="ELK17579.1"/>
    <property type="molecule type" value="Genomic_DNA"/>
</dbReference>
<dbReference type="PROSITE" id="PS50157">
    <property type="entry name" value="ZINC_FINGER_C2H2_2"/>
    <property type="match status" value="1"/>
</dbReference>
<dbReference type="Gene3D" id="3.30.160.60">
    <property type="entry name" value="Classic Zinc Finger"/>
    <property type="match status" value="1"/>
</dbReference>
<feature type="domain" description="C2H2-type" evidence="6">
    <location>
        <begin position="327"/>
        <end position="354"/>
    </location>
</feature>
<sequence>MSPRSNGVELVKRLCWIIMESFSYLGMAQRREVGPVVSVRAVAIEFTPEEWERLDLAQRALSRDMMSEDYGTLLSLGEGDFPPEIGEFLRVSVTLKSGVLGKGLLTFRDVAIEFSLEEWEFLDCAQRALYRDVMSENYRNLLSMDISTRCVIKELSPKEDISNGELFQILILERDISHDFNDFDFREVQQNMHKVEDQWVCEEKNYEGDPTIHYKNHIGKRDQRHHKPWNNFPVKQNSSVRSVSQYYKHDKSYKREKERKNSVAYSGNEYIKCWENRLGLSFHSHLAELQRFQTKEKIYEYNQVEKSIKYRSSVSPLQRISPSVKTNICNKYGKIFTYASLLTQHQKTYIREKPFKYNDCRKAFSHCST</sequence>
<dbReference type="InterPro" id="IPR036051">
    <property type="entry name" value="KRAB_dom_sf"/>
</dbReference>
<evidence type="ECO:0000256" key="5">
    <source>
        <dbReference type="PROSITE-ProRule" id="PRU00042"/>
    </source>
</evidence>
<keyword evidence="1" id="KW-0479">Metal-binding</keyword>
<evidence type="ECO:0000256" key="3">
    <source>
        <dbReference type="ARBA" id="ARBA00022771"/>
    </source>
</evidence>
<dbReference type="SMART" id="SM00349">
    <property type="entry name" value="KRAB"/>
    <property type="match status" value="2"/>
</dbReference>
<evidence type="ECO:0000313" key="9">
    <source>
        <dbReference type="Proteomes" id="UP000010552"/>
    </source>
</evidence>
<dbReference type="InterPro" id="IPR001909">
    <property type="entry name" value="KRAB"/>
</dbReference>
<dbReference type="InParanoid" id="L5L1G0"/>
<dbReference type="Proteomes" id="UP000010552">
    <property type="component" value="Unassembled WGS sequence"/>
</dbReference>
<keyword evidence="3 5" id="KW-0863">Zinc-finger</keyword>
<gene>
    <name evidence="8" type="ORF">PAL_GLEAN10001666</name>
</gene>
<keyword evidence="2" id="KW-0677">Repeat</keyword>
<dbReference type="PANTHER" id="PTHR23232">
    <property type="entry name" value="KRAB DOMAIN C2H2 ZINC FINGER"/>
    <property type="match status" value="1"/>
</dbReference>
<feature type="domain" description="KRAB" evidence="7">
    <location>
        <begin position="105"/>
        <end position="211"/>
    </location>
</feature>
<dbReference type="GO" id="GO:0008270">
    <property type="term" value="F:zinc ion binding"/>
    <property type="evidence" value="ECO:0007669"/>
    <property type="project" value="UniProtKB-KW"/>
</dbReference>
<evidence type="ECO:0000256" key="2">
    <source>
        <dbReference type="ARBA" id="ARBA00022737"/>
    </source>
</evidence>
<keyword evidence="9" id="KW-1185">Reference proteome</keyword>
<dbReference type="PROSITE" id="PS50805">
    <property type="entry name" value="KRAB"/>
    <property type="match status" value="2"/>
</dbReference>
<evidence type="ECO:0000256" key="1">
    <source>
        <dbReference type="ARBA" id="ARBA00022723"/>
    </source>
</evidence>
<organism evidence="8 9">
    <name type="scientific">Pteropus alecto</name>
    <name type="common">Black flying fox</name>
    <dbReference type="NCBI Taxonomy" id="9402"/>
    <lineage>
        <taxon>Eukaryota</taxon>
        <taxon>Metazoa</taxon>
        <taxon>Chordata</taxon>
        <taxon>Craniata</taxon>
        <taxon>Vertebrata</taxon>
        <taxon>Euteleostomi</taxon>
        <taxon>Mammalia</taxon>
        <taxon>Eutheria</taxon>
        <taxon>Laurasiatheria</taxon>
        <taxon>Chiroptera</taxon>
        <taxon>Yinpterochiroptera</taxon>
        <taxon>Pteropodoidea</taxon>
        <taxon>Pteropodidae</taxon>
        <taxon>Pteropodinae</taxon>
        <taxon>Pteropus</taxon>
    </lineage>
</organism>
<evidence type="ECO:0000259" key="6">
    <source>
        <dbReference type="PROSITE" id="PS50157"/>
    </source>
</evidence>
<dbReference type="CDD" id="cd07765">
    <property type="entry name" value="KRAB_A-box"/>
    <property type="match status" value="2"/>
</dbReference>
<feature type="domain" description="KRAB" evidence="7">
    <location>
        <begin position="37"/>
        <end position="108"/>
    </location>
</feature>
<proteinExistence type="predicted"/>
<evidence type="ECO:0000259" key="7">
    <source>
        <dbReference type="PROSITE" id="PS50805"/>
    </source>
</evidence>